<organism evidence="1 2">
    <name type="scientific">Rhodocollybia butyracea</name>
    <dbReference type="NCBI Taxonomy" id="206335"/>
    <lineage>
        <taxon>Eukaryota</taxon>
        <taxon>Fungi</taxon>
        <taxon>Dikarya</taxon>
        <taxon>Basidiomycota</taxon>
        <taxon>Agaricomycotina</taxon>
        <taxon>Agaricomycetes</taxon>
        <taxon>Agaricomycetidae</taxon>
        <taxon>Agaricales</taxon>
        <taxon>Marasmiineae</taxon>
        <taxon>Omphalotaceae</taxon>
        <taxon>Rhodocollybia</taxon>
    </lineage>
</organism>
<reference evidence="1" key="1">
    <citation type="submission" date="2020-11" db="EMBL/GenBank/DDBJ databases">
        <authorList>
            <consortium name="DOE Joint Genome Institute"/>
            <person name="Ahrendt S."/>
            <person name="Riley R."/>
            <person name="Andreopoulos W."/>
            <person name="Labutti K."/>
            <person name="Pangilinan J."/>
            <person name="Ruiz-Duenas F.J."/>
            <person name="Barrasa J.M."/>
            <person name="Sanchez-Garcia M."/>
            <person name="Camarero S."/>
            <person name="Miyauchi S."/>
            <person name="Serrano A."/>
            <person name="Linde D."/>
            <person name="Babiker R."/>
            <person name="Drula E."/>
            <person name="Ayuso-Fernandez I."/>
            <person name="Pacheco R."/>
            <person name="Padilla G."/>
            <person name="Ferreira P."/>
            <person name="Barriuso J."/>
            <person name="Kellner H."/>
            <person name="Castanera R."/>
            <person name="Alfaro M."/>
            <person name="Ramirez L."/>
            <person name="Pisabarro A.G."/>
            <person name="Kuo A."/>
            <person name="Tritt A."/>
            <person name="Lipzen A."/>
            <person name="He G."/>
            <person name="Yan M."/>
            <person name="Ng V."/>
            <person name="Cullen D."/>
            <person name="Martin F."/>
            <person name="Rosso M.-N."/>
            <person name="Henrissat B."/>
            <person name="Hibbett D."/>
            <person name="Martinez A.T."/>
            <person name="Grigoriev I.V."/>
        </authorList>
    </citation>
    <scope>NUCLEOTIDE SEQUENCE</scope>
    <source>
        <strain evidence="1">AH 40177</strain>
    </source>
</reference>
<name>A0A9P5PAP8_9AGAR</name>
<evidence type="ECO:0000313" key="2">
    <source>
        <dbReference type="Proteomes" id="UP000772434"/>
    </source>
</evidence>
<gene>
    <name evidence="1" type="ORF">BDP27DRAFT_1340944</name>
</gene>
<dbReference type="OrthoDB" id="3232644at2759"/>
<dbReference type="Proteomes" id="UP000772434">
    <property type="component" value="Unassembled WGS sequence"/>
</dbReference>
<comment type="caution">
    <text evidence="1">The sequence shown here is derived from an EMBL/GenBank/DDBJ whole genome shotgun (WGS) entry which is preliminary data.</text>
</comment>
<evidence type="ECO:0000313" key="1">
    <source>
        <dbReference type="EMBL" id="KAF9059692.1"/>
    </source>
</evidence>
<protein>
    <recommendedName>
        <fullName evidence="3">F-box domain-containing protein</fullName>
    </recommendedName>
</protein>
<sequence>MTTVVSLVKAGSATTHPKVNFPELPEEIWSQIFRWTCDVDSPIPTGPKLLSFPVPVNKRVLRKRMFSRRSLLLVCKTWHRIVLPCLLEAVAILDHVGFRCQGLSGILEKYSLGHLVERLDLNLQYFYFTEPLGSLVSLLRHCPNLRVLVVTLDEDFGTYGGYFGELLRCILALPNLHFFDFPWDHCGADFVVTLANSTIRATTFYTDTIIARLSALSQISMAEPYSLLSKFTTLDNQTSFENVTSFILDNTSLYRPCHPYLFQMARICRSLPRVKYVTIHTISVAKHNRYMAASFPLTTPSRPGSLQLPPSVHTLTFWSRQAKATTRAWCELCRTLSLIHGEGIEVIRFRTETVEDLRGRYTAYKAMNEILEAKGWRLEAGDLYV</sequence>
<dbReference type="AlphaFoldDB" id="A0A9P5PAP8"/>
<evidence type="ECO:0008006" key="3">
    <source>
        <dbReference type="Google" id="ProtNLM"/>
    </source>
</evidence>
<dbReference type="EMBL" id="JADNRY010000284">
    <property type="protein sequence ID" value="KAF9059692.1"/>
    <property type="molecule type" value="Genomic_DNA"/>
</dbReference>
<keyword evidence="2" id="KW-1185">Reference proteome</keyword>
<accession>A0A9P5PAP8</accession>
<proteinExistence type="predicted"/>